<evidence type="ECO:0000313" key="2">
    <source>
        <dbReference type="EMBL" id="MDO1559154.1"/>
    </source>
</evidence>
<keyword evidence="1" id="KW-0732">Signal</keyword>
<evidence type="ECO:0000313" key="3">
    <source>
        <dbReference type="Proteomes" id="UP001169063"/>
    </source>
</evidence>
<name>A0ABT8SKS3_9CAUL</name>
<sequence>MFRGLTLISLLAALAAPAAARADTRLHAYDPDNDLARRLTQGITLEARKGLIGPWRLERLFSTRGRASAGLEPVSEDRVLRALPEGADETNVYRIDPEGDGAALGRALCPGADRVWLVAGRIRAVRDMTLHAVGQVRDADPVLCATLEYRWRGEWRTPRQAVDPARQPGALSRMGGQ</sequence>
<protein>
    <submittedName>
        <fullName evidence="2">Uncharacterized protein</fullName>
    </submittedName>
</protein>
<dbReference type="Proteomes" id="UP001169063">
    <property type="component" value="Unassembled WGS sequence"/>
</dbReference>
<feature type="signal peptide" evidence="1">
    <location>
        <begin position="1"/>
        <end position="22"/>
    </location>
</feature>
<keyword evidence="3" id="KW-1185">Reference proteome</keyword>
<comment type="caution">
    <text evidence="2">The sequence shown here is derived from an EMBL/GenBank/DDBJ whole genome shotgun (WGS) entry which is preliminary data.</text>
</comment>
<reference evidence="2" key="1">
    <citation type="submission" date="2023-07" db="EMBL/GenBank/DDBJ databases">
        <title>Brevundimonas soil sp. nov., isolated from the soil of chemical plant.</title>
        <authorList>
            <person name="Wu N."/>
        </authorList>
    </citation>
    <scope>NUCLEOTIDE SEQUENCE</scope>
    <source>
        <strain evidence="2">XZ-24</strain>
    </source>
</reference>
<organism evidence="2 3">
    <name type="scientific">Peiella sedimenti</name>
    <dbReference type="NCBI Taxonomy" id="3061083"/>
    <lineage>
        <taxon>Bacteria</taxon>
        <taxon>Pseudomonadati</taxon>
        <taxon>Pseudomonadota</taxon>
        <taxon>Alphaproteobacteria</taxon>
        <taxon>Caulobacterales</taxon>
        <taxon>Caulobacteraceae</taxon>
        <taxon>Peiella</taxon>
    </lineage>
</organism>
<feature type="chain" id="PRO_5045647224" evidence="1">
    <location>
        <begin position="23"/>
        <end position="177"/>
    </location>
</feature>
<accession>A0ABT8SKS3</accession>
<dbReference type="EMBL" id="JAUKTR010000002">
    <property type="protein sequence ID" value="MDO1559154.1"/>
    <property type="molecule type" value="Genomic_DNA"/>
</dbReference>
<dbReference type="RefSeq" id="WP_302109577.1">
    <property type="nucleotide sequence ID" value="NZ_JAUKTR010000002.1"/>
</dbReference>
<gene>
    <name evidence="2" type="ORF">Q0812_06895</name>
</gene>
<evidence type="ECO:0000256" key="1">
    <source>
        <dbReference type="SAM" id="SignalP"/>
    </source>
</evidence>
<proteinExistence type="predicted"/>